<dbReference type="SUPFAM" id="SSF55073">
    <property type="entry name" value="Nucleotide cyclase"/>
    <property type="match status" value="1"/>
</dbReference>
<dbReference type="Pfam" id="PF08269">
    <property type="entry name" value="dCache_2"/>
    <property type="match status" value="1"/>
</dbReference>
<dbReference type="InterPro" id="IPR043128">
    <property type="entry name" value="Rev_trsase/Diguanyl_cyclase"/>
</dbReference>
<dbReference type="GO" id="GO:0043709">
    <property type="term" value="P:cell adhesion involved in single-species biofilm formation"/>
    <property type="evidence" value="ECO:0007669"/>
    <property type="project" value="TreeGrafter"/>
</dbReference>
<dbReference type="CDD" id="cd01949">
    <property type="entry name" value="GGDEF"/>
    <property type="match status" value="1"/>
</dbReference>
<sequence>MVYFYLFSINKVSDVYIDKTRETILDLRKDFMKDTVNNLISEIDAERRAKTRYTEKLVKNTSAIINVKTTHTDLNFKDFAISFFSDNSDYEFWTVLLWNNKENKVIYISKNLADAPEKVTFNNVISGLSSYEVVTQGDETVVFGISKNYIDELVKSEISDTIRNLKFDDNSYIWINEIINYNGGKNYAIRRVHPNLPETEGMYLSTDMTDGKGNFPYLTELQGVNKDGELFFSYYFKEPDRDAVSKKLAYAKLYREYNWVIDMGIYLNDLQSYVDQTNEKSRALASRLTLVLVFLFVIILFLSYSLIVLIEKLYHRHSRKILESEINQDSLTKSASRKSGTSDLIRAFREYKRNGSNPGIMMLDIDNFKHINDKHGHASGDLVLIEIVKAIYRVIRSSDKLIRWGGDEFVIILYGLQQENALEYGRKILSVVSSLKISAENNEINPALSIGFTFFKETDTDYSDVLKRADEALYISKTNGRNQVNLIL</sequence>
<dbReference type="InterPro" id="IPR004010">
    <property type="entry name" value="Double_Cache_2"/>
</dbReference>
<dbReference type="Gene3D" id="3.30.450.20">
    <property type="entry name" value="PAS domain"/>
    <property type="match status" value="1"/>
</dbReference>
<comment type="caution">
    <text evidence="3">The sequence shown here is derived from an EMBL/GenBank/DDBJ whole genome shotgun (WGS) entry which is preliminary data.</text>
</comment>
<dbReference type="GO" id="GO:1902201">
    <property type="term" value="P:negative regulation of bacterial-type flagellum-dependent cell motility"/>
    <property type="evidence" value="ECO:0007669"/>
    <property type="project" value="TreeGrafter"/>
</dbReference>
<dbReference type="PANTHER" id="PTHR45138:SF9">
    <property type="entry name" value="DIGUANYLATE CYCLASE DGCM-RELATED"/>
    <property type="match status" value="1"/>
</dbReference>
<dbReference type="FunFam" id="3.30.70.270:FF:000001">
    <property type="entry name" value="Diguanylate cyclase domain protein"/>
    <property type="match status" value="1"/>
</dbReference>
<gene>
    <name evidence="3" type="ORF">CTER_5498</name>
</gene>
<dbReference type="AlphaFoldDB" id="S0FUH8"/>
<evidence type="ECO:0000259" key="2">
    <source>
        <dbReference type="PROSITE" id="PS50887"/>
    </source>
</evidence>
<dbReference type="EMBL" id="AORV01000009">
    <property type="protein sequence ID" value="EMS73976.1"/>
    <property type="molecule type" value="Genomic_DNA"/>
</dbReference>
<accession>S0FUH8</accession>
<dbReference type="InterPro" id="IPR029787">
    <property type="entry name" value="Nucleotide_cyclase"/>
</dbReference>
<keyword evidence="4" id="KW-1185">Reference proteome</keyword>
<reference evidence="3 4" key="1">
    <citation type="journal article" date="2013" name="Genome Announc.">
        <title>Draft Genome Sequence of the Cellulolytic, Mesophilic, Anaerobic Bacterium Clostridium termitidis Strain CT1112 (DSM 5398).</title>
        <authorList>
            <person name="Lal S."/>
            <person name="Ramachandran U."/>
            <person name="Zhang X."/>
            <person name="Munir R."/>
            <person name="Sparling R."/>
            <person name="Levin D.B."/>
        </authorList>
    </citation>
    <scope>NUCLEOTIDE SEQUENCE [LARGE SCALE GENOMIC DNA]</scope>
    <source>
        <strain evidence="3 4">CT1112</strain>
    </source>
</reference>
<dbReference type="Proteomes" id="UP000014155">
    <property type="component" value="Unassembled WGS sequence"/>
</dbReference>
<dbReference type="InterPro" id="IPR000160">
    <property type="entry name" value="GGDEF_dom"/>
</dbReference>
<dbReference type="PATRIC" id="fig|1195236.3.peg.299"/>
<evidence type="ECO:0000256" key="1">
    <source>
        <dbReference type="SAM" id="Phobius"/>
    </source>
</evidence>
<dbReference type="PANTHER" id="PTHR45138">
    <property type="entry name" value="REGULATORY COMPONENTS OF SENSORY TRANSDUCTION SYSTEM"/>
    <property type="match status" value="1"/>
</dbReference>
<dbReference type="eggNOG" id="COG4564">
    <property type="taxonomic scope" value="Bacteria"/>
</dbReference>
<keyword evidence="1" id="KW-1133">Transmembrane helix</keyword>
<keyword evidence="1" id="KW-0812">Transmembrane</keyword>
<dbReference type="Gene3D" id="3.30.70.270">
    <property type="match status" value="1"/>
</dbReference>
<dbReference type="STRING" id="1195236.CTER_5498"/>
<organism evidence="3 4">
    <name type="scientific">Ruminiclostridium cellobioparum subsp. termitidis CT1112</name>
    <dbReference type="NCBI Taxonomy" id="1195236"/>
    <lineage>
        <taxon>Bacteria</taxon>
        <taxon>Bacillati</taxon>
        <taxon>Bacillota</taxon>
        <taxon>Clostridia</taxon>
        <taxon>Eubacteriales</taxon>
        <taxon>Oscillospiraceae</taxon>
        <taxon>Ruminiclostridium</taxon>
    </lineage>
</organism>
<proteinExistence type="predicted"/>
<dbReference type="NCBIfam" id="TIGR00254">
    <property type="entry name" value="GGDEF"/>
    <property type="match status" value="1"/>
</dbReference>
<evidence type="ECO:0000313" key="3">
    <source>
        <dbReference type="EMBL" id="EMS73976.1"/>
    </source>
</evidence>
<feature type="domain" description="GGDEF" evidence="2">
    <location>
        <begin position="356"/>
        <end position="488"/>
    </location>
</feature>
<dbReference type="SMART" id="SM00267">
    <property type="entry name" value="GGDEF"/>
    <property type="match status" value="1"/>
</dbReference>
<dbReference type="InterPro" id="IPR050469">
    <property type="entry name" value="Diguanylate_Cyclase"/>
</dbReference>
<feature type="transmembrane region" description="Helical" evidence="1">
    <location>
        <begin position="288"/>
        <end position="310"/>
    </location>
</feature>
<protein>
    <submittedName>
        <fullName evidence="3">Diguanylate cyclase</fullName>
    </submittedName>
</protein>
<dbReference type="GO" id="GO:0005886">
    <property type="term" value="C:plasma membrane"/>
    <property type="evidence" value="ECO:0007669"/>
    <property type="project" value="TreeGrafter"/>
</dbReference>
<keyword evidence="1" id="KW-0472">Membrane</keyword>
<dbReference type="GO" id="GO:0052621">
    <property type="term" value="F:diguanylate cyclase activity"/>
    <property type="evidence" value="ECO:0007669"/>
    <property type="project" value="TreeGrafter"/>
</dbReference>
<dbReference type="eggNOG" id="COG2199">
    <property type="taxonomic scope" value="Bacteria"/>
</dbReference>
<dbReference type="Pfam" id="PF00990">
    <property type="entry name" value="GGDEF"/>
    <property type="match status" value="1"/>
</dbReference>
<evidence type="ECO:0000313" key="4">
    <source>
        <dbReference type="Proteomes" id="UP000014155"/>
    </source>
</evidence>
<name>S0FUH8_RUMCE</name>
<dbReference type="PROSITE" id="PS50887">
    <property type="entry name" value="GGDEF"/>
    <property type="match status" value="1"/>
</dbReference>